<evidence type="ECO:0000313" key="1">
    <source>
        <dbReference type="EMBL" id="KAJ8320206.1"/>
    </source>
</evidence>
<dbReference type="Proteomes" id="UP001217089">
    <property type="component" value="Unassembled WGS sequence"/>
</dbReference>
<protein>
    <submittedName>
        <fullName evidence="1">Uncharacterized protein</fullName>
    </submittedName>
</protein>
<comment type="caution">
    <text evidence="1">The sequence shown here is derived from an EMBL/GenBank/DDBJ whole genome shotgun (WGS) entry which is preliminary data.</text>
</comment>
<accession>A0ABQ9FTX6</accession>
<proteinExistence type="predicted"/>
<name>A0ABQ9FTX6_TEGGR</name>
<keyword evidence="2" id="KW-1185">Reference proteome</keyword>
<evidence type="ECO:0000313" key="2">
    <source>
        <dbReference type="Proteomes" id="UP001217089"/>
    </source>
</evidence>
<sequence>MYKWRTRNRHCLILNMKKWYSNSTLRKICDGQKFKSILPDMRKIDDKNTKVNMHQRRGRLIEVYDGRSWPVKGFTGVYNRQVSYKDEIVIIHINEKFVFIFTCNI</sequence>
<dbReference type="EMBL" id="JARBDR010000141">
    <property type="protein sequence ID" value="KAJ8320206.1"/>
    <property type="molecule type" value="Genomic_DNA"/>
</dbReference>
<gene>
    <name evidence="1" type="ORF">KUTeg_001793</name>
</gene>
<organism evidence="1 2">
    <name type="scientific">Tegillarca granosa</name>
    <name type="common">Malaysian cockle</name>
    <name type="synonym">Anadara granosa</name>
    <dbReference type="NCBI Taxonomy" id="220873"/>
    <lineage>
        <taxon>Eukaryota</taxon>
        <taxon>Metazoa</taxon>
        <taxon>Spiralia</taxon>
        <taxon>Lophotrochozoa</taxon>
        <taxon>Mollusca</taxon>
        <taxon>Bivalvia</taxon>
        <taxon>Autobranchia</taxon>
        <taxon>Pteriomorphia</taxon>
        <taxon>Arcoida</taxon>
        <taxon>Arcoidea</taxon>
        <taxon>Arcidae</taxon>
        <taxon>Tegillarca</taxon>
    </lineage>
</organism>
<reference evidence="1 2" key="1">
    <citation type="submission" date="2022-12" db="EMBL/GenBank/DDBJ databases">
        <title>Chromosome-level genome of Tegillarca granosa.</title>
        <authorList>
            <person name="Kim J."/>
        </authorList>
    </citation>
    <scope>NUCLEOTIDE SEQUENCE [LARGE SCALE GENOMIC DNA]</scope>
    <source>
        <strain evidence="1">Teg-2019</strain>
        <tissue evidence="1">Adductor muscle</tissue>
    </source>
</reference>